<dbReference type="InParanoid" id="A2ERN1"/>
<dbReference type="Proteomes" id="UP000001542">
    <property type="component" value="Unassembled WGS sequence"/>
</dbReference>
<evidence type="ECO:0000313" key="2">
    <source>
        <dbReference type="Proteomes" id="UP000001542"/>
    </source>
</evidence>
<sequence>MAKKIQYRNNPFNVTTIFKCSNQIPRDLQRTIPFKFEKMMFVNPTLQRGVISIDKNNIEIFITIPISSWAAIACNLIIPNSDIRFYEPIFVGNGEFEADDSMNRCKIPIYAESPTKFRIKLPCHDLLCYAPSCCLPKMFVCTRCYDYVMMNFILDISVISRNLEGITGLIKSLYWKLDYDGLGFFCSVSSKIETVEFISDDPKLKQIVLDILPKIEQHKNPENGVKIHLNGIEIMEFVYGIGRSKYYFVCILKNQPFQFVERGFSVICAYIAMIFHIYVTHSEDSLMIERIDKLISANTKATYLEFVGQTAYSTNTIVEYKGE</sequence>
<gene>
    <name evidence="1" type="ORF">TVAG_474810</name>
</gene>
<keyword evidence="2" id="KW-1185">Reference proteome</keyword>
<protein>
    <submittedName>
        <fullName evidence="1">Uncharacterized protein</fullName>
    </submittedName>
</protein>
<reference evidence="1" key="2">
    <citation type="journal article" date="2007" name="Science">
        <title>Draft genome sequence of the sexually transmitted pathogen Trichomonas vaginalis.</title>
        <authorList>
            <person name="Carlton J.M."/>
            <person name="Hirt R.P."/>
            <person name="Silva J.C."/>
            <person name="Delcher A.L."/>
            <person name="Schatz M."/>
            <person name="Zhao Q."/>
            <person name="Wortman J.R."/>
            <person name="Bidwell S.L."/>
            <person name="Alsmark U.C.M."/>
            <person name="Besteiro S."/>
            <person name="Sicheritz-Ponten T."/>
            <person name="Noel C.J."/>
            <person name="Dacks J.B."/>
            <person name="Foster P.G."/>
            <person name="Simillion C."/>
            <person name="Van de Peer Y."/>
            <person name="Miranda-Saavedra D."/>
            <person name="Barton G.J."/>
            <person name="Westrop G.D."/>
            <person name="Mueller S."/>
            <person name="Dessi D."/>
            <person name="Fiori P.L."/>
            <person name="Ren Q."/>
            <person name="Paulsen I."/>
            <person name="Zhang H."/>
            <person name="Bastida-Corcuera F.D."/>
            <person name="Simoes-Barbosa A."/>
            <person name="Brown M.T."/>
            <person name="Hayes R.D."/>
            <person name="Mukherjee M."/>
            <person name="Okumura C.Y."/>
            <person name="Schneider R."/>
            <person name="Smith A.J."/>
            <person name="Vanacova S."/>
            <person name="Villalvazo M."/>
            <person name="Haas B.J."/>
            <person name="Pertea M."/>
            <person name="Feldblyum T.V."/>
            <person name="Utterback T.R."/>
            <person name="Shu C.L."/>
            <person name="Osoegawa K."/>
            <person name="de Jong P.J."/>
            <person name="Hrdy I."/>
            <person name="Horvathova L."/>
            <person name="Zubacova Z."/>
            <person name="Dolezal P."/>
            <person name="Malik S.B."/>
            <person name="Logsdon J.M. Jr."/>
            <person name="Henze K."/>
            <person name="Gupta A."/>
            <person name="Wang C.C."/>
            <person name="Dunne R.L."/>
            <person name="Upcroft J.A."/>
            <person name="Upcroft P."/>
            <person name="White O."/>
            <person name="Salzberg S.L."/>
            <person name="Tang P."/>
            <person name="Chiu C.-H."/>
            <person name="Lee Y.-S."/>
            <person name="Embley T.M."/>
            <person name="Coombs G.H."/>
            <person name="Mottram J.C."/>
            <person name="Tachezy J."/>
            <person name="Fraser-Liggett C.M."/>
            <person name="Johnson P.J."/>
        </authorList>
    </citation>
    <scope>NUCLEOTIDE SEQUENCE [LARGE SCALE GENOMIC DNA]</scope>
    <source>
        <strain evidence="1">G3</strain>
    </source>
</reference>
<reference evidence="1" key="1">
    <citation type="submission" date="2006-10" db="EMBL/GenBank/DDBJ databases">
        <authorList>
            <person name="Amadeo P."/>
            <person name="Zhao Q."/>
            <person name="Wortman J."/>
            <person name="Fraser-Liggett C."/>
            <person name="Carlton J."/>
        </authorList>
    </citation>
    <scope>NUCLEOTIDE SEQUENCE</scope>
    <source>
        <strain evidence="1">G3</strain>
    </source>
</reference>
<proteinExistence type="predicted"/>
<dbReference type="EMBL" id="DS113468">
    <property type="protein sequence ID" value="EAY04683.1"/>
    <property type="molecule type" value="Genomic_DNA"/>
</dbReference>
<dbReference type="RefSeq" id="XP_001316906.1">
    <property type="nucleotide sequence ID" value="XM_001316871.1"/>
</dbReference>
<dbReference type="AlphaFoldDB" id="A2ERN1"/>
<accession>A2ERN1</accession>
<organism evidence="1 2">
    <name type="scientific">Trichomonas vaginalis (strain ATCC PRA-98 / G3)</name>
    <dbReference type="NCBI Taxonomy" id="412133"/>
    <lineage>
        <taxon>Eukaryota</taxon>
        <taxon>Metamonada</taxon>
        <taxon>Parabasalia</taxon>
        <taxon>Trichomonadida</taxon>
        <taxon>Trichomonadidae</taxon>
        <taxon>Trichomonas</taxon>
    </lineage>
</organism>
<name>A2ERN1_TRIV3</name>
<dbReference type="VEuPathDB" id="TrichDB:TVAGG3_0345010"/>
<evidence type="ECO:0000313" key="1">
    <source>
        <dbReference type="EMBL" id="EAY04683.1"/>
    </source>
</evidence>
<dbReference type="VEuPathDB" id="TrichDB:TVAG_474810"/>
<dbReference type="KEGG" id="tva:4762546"/>